<dbReference type="InterPro" id="IPR036735">
    <property type="entry name" value="NGN_dom_sf"/>
</dbReference>
<keyword evidence="1 5" id="KW-0806">Transcription termination</keyword>
<dbReference type="Gene3D" id="3.30.70.940">
    <property type="entry name" value="NusG, N-terminal domain"/>
    <property type="match status" value="1"/>
</dbReference>
<dbReference type="EMBL" id="JACBYF010000033">
    <property type="protein sequence ID" value="NYS48142.1"/>
    <property type="molecule type" value="Genomic_DNA"/>
</dbReference>
<gene>
    <name evidence="5 9" type="primary">nusG</name>
    <name evidence="9" type="ORF">HZY85_08150</name>
</gene>
<dbReference type="InterPro" id="IPR008991">
    <property type="entry name" value="Translation_prot_SH3-like_sf"/>
</dbReference>
<dbReference type="PRINTS" id="PR00338">
    <property type="entry name" value="NUSGTNSCPFCT"/>
</dbReference>
<keyword evidence="2 5" id="KW-0889">Transcription antitermination</keyword>
<evidence type="ECO:0000313" key="10">
    <source>
        <dbReference type="Proteomes" id="UP000531840"/>
    </source>
</evidence>
<evidence type="ECO:0000313" key="9">
    <source>
        <dbReference type="EMBL" id="NYS48142.1"/>
    </source>
</evidence>
<accession>A0ABX2T155</accession>
<protein>
    <recommendedName>
        <fullName evidence="5 6">Transcription termination/antitermination protein NusG</fullName>
    </recommendedName>
</protein>
<evidence type="ECO:0000256" key="2">
    <source>
        <dbReference type="ARBA" id="ARBA00022814"/>
    </source>
</evidence>
<dbReference type="InterPro" id="IPR014722">
    <property type="entry name" value="Rib_uL2_dom2"/>
</dbReference>
<dbReference type="Pfam" id="PF02357">
    <property type="entry name" value="NusG"/>
    <property type="match status" value="1"/>
</dbReference>
<dbReference type="Pfam" id="PF00467">
    <property type="entry name" value="KOW"/>
    <property type="match status" value="1"/>
</dbReference>
<keyword evidence="4 5" id="KW-0804">Transcription</keyword>
<dbReference type="PANTHER" id="PTHR30265:SF2">
    <property type="entry name" value="TRANSCRIPTION TERMINATION_ANTITERMINATION PROTEIN NUSG"/>
    <property type="match status" value="1"/>
</dbReference>
<reference evidence="9 10" key="1">
    <citation type="submission" date="2020-07" db="EMBL/GenBank/DDBJ databases">
        <title>MOT database genomes.</title>
        <authorList>
            <person name="Joseph S."/>
            <person name="Aduse-Opoku J."/>
            <person name="Hashim A."/>
            <person name="Wade W."/>
            <person name="Curtis M."/>
        </authorList>
    </citation>
    <scope>NUCLEOTIDE SEQUENCE [LARGE SCALE GENOMIC DNA]</scope>
    <source>
        <strain evidence="9 10">CIP 106318</strain>
    </source>
</reference>
<dbReference type="InterPro" id="IPR006645">
    <property type="entry name" value="NGN-like_dom"/>
</dbReference>
<dbReference type="Gene3D" id="2.30.30.30">
    <property type="match status" value="1"/>
</dbReference>
<name>A0ABX2T155_9BACL</name>
<keyword evidence="10" id="KW-1185">Reference proteome</keyword>
<dbReference type="CDD" id="cd09891">
    <property type="entry name" value="NGN_Bact_1"/>
    <property type="match status" value="1"/>
</dbReference>
<dbReference type="InterPro" id="IPR005824">
    <property type="entry name" value="KOW"/>
</dbReference>
<feature type="domain" description="NusG-like N-terminal" evidence="8">
    <location>
        <begin position="6"/>
        <end position="118"/>
    </location>
</feature>
<comment type="function">
    <text evidence="5 7">Participates in transcription elongation, termination and antitermination.</text>
</comment>
<evidence type="ECO:0000256" key="4">
    <source>
        <dbReference type="ARBA" id="ARBA00023163"/>
    </source>
</evidence>
<evidence type="ECO:0000256" key="1">
    <source>
        <dbReference type="ARBA" id="ARBA00022472"/>
    </source>
</evidence>
<comment type="similarity">
    <text evidence="5 7">Belongs to the NusG family.</text>
</comment>
<sequence>MDNTIEKEWYVIHTYSGYENKVKDNLEKRVETLNMEDKIFRIVVPEEKEVIITPTGKKKEVTRKTFPGYVLVELVMTDDSWFIVRNTPGVTGFVGSHGAGSKPSPLLPEEINFILREMGLSNIIDVDINISDYVNVISGPFAGMEGRVIDLDLHNYKVSVMIEIMGRETKVELELYHVEKFN</sequence>
<dbReference type="Proteomes" id="UP000531840">
    <property type="component" value="Unassembled WGS sequence"/>
</dbReference>
<keyword evidence="3 5" id="KW-0805">Transcription regulation</keyword>
<evidence type="ECO:0000259" key="8">
    <source>
        <dbReference type="SMART" id="SM00738"/>
    </source>
</evidence>
<proteinExistence type="inferred from homology"/>
<evidence type="ECO:0000256" key="7">
    <source>
        <dbReference type="RuleBase" id="RU000538"/>
    </source>
</evidence>
<dbReference type="InterPro" id="IPR043425">
    <property type="entry name" value="NusG-like"/>
</dbReference>
<dbReference type="InterPro" id="IPR047050">
    <property type="entry name" value="NGN"/>
</dbReference>
<organism evidence="9 10">
    <name type="scientific">Gemelliphila palaticanis</name>
    <dbReference type="NCBI Taxonomy" id="81950"/>
    <lineage>
        <taxon>Bacteria</taxon>
        <taxon>Bacillati</taxon>
        <taxon>Bacillota</taxon>
        <taxon>Bacilli</taxon>
        <taxon>Bacillales</taxon>
        <taxon>Gemellaceae</taxon>
        <taxon>Gemelliphila</taxon>
    </lineage>
</organism>
<dbReference type="CDD" id="cd06091">
    <property type="entry name" value="KOW_NusG"/>
    <property type="match status" value="1"/>
</dbReference>
<dbReference type="PANTHER" id="PTHR30265">
    <property type="entry name" value="RHO-INTERACTING TRANSCRIPTION TERMINATION FACTOR NUSG"/>
    <property type="match status" value="1"/>
</dbReference>
<dbReference type="InterPro" id="IPR001062">
    <property type="entry name" value="Transcrpt_antiterm_NusG"/>
</dbReference>
<dbReference type="SMART" id="SM00738">
    <property type="entry name" value="NGN"/>
    <property type="match status" value="1"/>
</dbReference>
<dbReference type="NCBIfam" id="TIGR00922">
    <property type="entry name" value="nusG"/>
    <property type="match status" value="1"/>
</dbReference>
<dbReference type="HAMAP" id="MF_00948">
    <property type="entry name" value="NusG"/>
    <property type="match status" value="1"/>
</dbReference>
<evidence type="ECO:0000256" key="3">
    <source>
        <dbReference type="ARBA" id="ARBA00023015"/>
    </source>
</evidence>
<evidence type="ECO:0000256" key="6">
    <source>
        <dbReference type="NCBIfam" id="TIGR00922"/>
    </source>
</evidence>
<dbReference type="RefSeq" id="WP_179941923.1">
    <property type="nucleotide sequence ID" value="NZ_JACBYF010000033.1"/>
</dbReference>
<dbReference type="SUPFAM" id="SSF50104">
    <property type="entry name" value="Translation proteins SH3-like domain"/>
    <property type="match status" value="1"/>
</dbReference>
<comment type="caution">
    <text evidence="9">The sequence shown here is derived from an EMBL/GenBank/DDBJ whole genome shotgun (WGS) entry which is preliminary data.</text>
</comment>
<dbReference type="SUPFAM" id="SSF82679">
    <property type="entry name" value="N-utilization substance G protein NusG, N-terminal domain"/>
    <property type="match status" value="1"/>
</dbReference>
<evidence type="ECO:0000256" key="5">
    <source>
        <dbReference type="HAMAP-Rule" id="MF_00948"/>
    </source>
</evidence>